<dbReference type="PANTHER" id="PTHR11365:SF23">
    <property type="entry name" value="HYPOTHETICAL 5-OXOPROLINASE (EUROFUNG)-RELATED"/>
    <property type="match status" value="1"/>
</dbReference>
<proteinExistence type="predicted"/>
<dbReference type="PANTHER" id="PTHR11365">
    <property type="entry name" value="5-OXOPROLINASE RELATED"/>
    <property type="match status" value="1"/>
</dbReference>
<gene>
    <name evidence="2" type="ORF">MMF94_04965</name>
</gene>
<dbReference type="Pfam" id="PF02538">
    <property type="entry name" value="Hydantoinase_B"/>
    <property type="match status" value="1"/>
</dbReference>
<organism evidence="2 3">
    <name type="scientific">Pseudonocardia alaniniphila</name>
    <dbReference type="NCBI Taxonomy" id="75291"/>
    <lineage>
        <taxon>Bacteria</taxon>
        <taxon>Bacillati</taxon>
        <taxon>Actinomycetota</taxon>
        <taxon>Actinomycetes</taxon>
        <taxon>Pseudonocardiales</taxon>
        <taxon>Pseudonocardiaceae</taxon>
        <taxon>Pseudonocardia</taxon>
    </lineage>
</organism>
<dbReference type="EMBL" id="JAKXMK010000004">
    <property type="protein sequence ID" value="MCH6165026.1"/>
    <property type="molecule type" value="Genomic_DNA"/>
</dbReference>
<dbReference type="InterPro" id="IPR016750">
    <property type="entry name" value="Aceto_COase_bsu/gsu"/>
</dbReference>
<evidence type="ECO:0000313" key="3">
    <source>
        <dbReference type="Proteomes" id="UP001299970"/>
    </source>
</evidence>
<dbReference type="Proteomes" id="UP001299970">
    <property type="component" value="Unassembled WGS sequence"/>
</dbReference>
<evidence type="ECO:0000313" key="2">
    <source>
        <dbReference type="EMBL" id="MCH6165026.1"/>
    </source>
</evidence>
<feature type="domain" description="Hydantoinase B/oxoprolinase" evidence="1">
    <location>
        <begin position="42"/>
        <end position="596"/>
    </location>
</feature>
<accession>A0ABS9T966</accession>
<reference evidence="2 3" key="1">
    <citation type="submission" date="2022-03" db="EMBL/GenBank/DDBJ databases">
        <title>Pseudonocardia alaer sp. nov., a novel actinomycete isolated from reed forest soil.</title>
        <authorList>
            <person name="Wang L."/>
        </authorList>
    </citation>
    <scope>NUCLEOTIDE SEQUENCE [LARGE SCALE GENOMIC DNA]</scope>
    <source>
        <strain evidence="2 3">Y-16303</strain>
    </source>
</reference>
<sequence length="762" mass="81674">MNALPDAPAIAWDGVRRGYVPGATLDIPSSLRLHSASSDEVDPVTFEVIRYSLMNINLEHGRTLQRLCVSPVTMITRDFQPSITTQEGDLVFLGPYLQYFSNSQSLTIKWILEHRAEDPGIEPGDMFLSNDPFVGSPHQPDAVVAAPVFVGDELFCWVSNVLHHTDVGGSVMGSFCVDATDMFLDPPAFPPFKLVSRGVVRTDLEQMFLRQSRVPTNVHMDLRAAISANLVASDKITKLVGRYGADVVKSVMNRVLDAGERTIAERLRKVPDGVWSHRVYAEAARTGDDATYVYRMTLRKTGEHLYVDNRGTDPQAGSINVAYAGFVGAFLAALTASLTADLAGAYGGVYRRVHFDPVPGTLSCADFPAAVSPAGMYTMETLISLAGTVIGKMLACAEPEIAALAIGPAHPAFYGLVTGGATADGTPFIATNVDNMIGSLAASSAGDGVDFGGHFWIPEGTASNIEELELLWPMLFLYRRALPGGAAGAGRHRGGRGFVESAIPWKVPELVAAVYVDESFPKAVGGFGANPGSVGRFRLKHGCDVRTRMQDGQIPTDFAAITGADAAIEAKGPALRVADDDVWEWTGANAPGFGDPLTREPHLIVADIAAGSLPASAAERVYGVVLDTAGRVDESATATRRDALFAARLATATLPDRIETLPEDAPLRLLGGELATAEHDGESRQFVTVTGRALLGPTAANYKERCAVLDRPIRELGPEFATREGRAGWAIRHREYLCPVTGRRIDTEVLREGDEPLHDIAL</sequence>
<name>A0ABS9T966_9PSEU</name>
<evidence type="ECO:0000259" key="1">
    <source>
        <dbReference type="Pfam" id="PF02538"/>
    </source>
</evidence>
<dbReference type="InterPro" id="IPR045079">
    <property type="entry name" value="Oxoprolinase-like"/>
</dbReference>
<dbReference type="RefSeq" id="WP_241035062.1">
    <property type="nucleotide sequence ID" value="NZ_BAAAJF010000018.1"/>
</dbReference>
<protein>
    <submittedName>
        <fullName evidence="2">Hydantoinase B/oxoprolinase family protein</fullName>
    </submittedName>
</protein>
<dbReference type="Pfam" id="PF08882">
    <property type="entry name" value="Acetone_carb_G"/>
    <property type="match status" value="1"/>
</dbReference>
<dbReference type="InterPro" id="IPR003692">
    <property type="entry name" value="Hydantoinase_B"/>
</dbReference>
<keyword evidence="3" id="KW-1185">Reference proteome</keyword>
<comment type="caution">
    <text evidence="2">The sequence shown here is derived from an EMBL/GenBank/DDBJ whole genome shotgun (WGS) entry which is preliminary data.</text>
</comment>